<dbReference type="EMBL" id="VNHK01000003">
    <property type="protein sequence ID" value="TYO92895.1"/>
    <property type="molecule type" value="Genomic_DNA"/>
</dbReference>
<keyword evidence="4" id="KW-1185">Reference proteome</keyword>
<feature type="signal peptide" evidence="2">
    <location>
        <begin position="1"/>
        <end position="17"/>
    </location>
</feature>
<keyword evidence="1" id="KW-0175">Coiled coil</keyword>
<evidence type="ECO:0000313" key="4">
    <source>
        <dbReference type="Proteomes" id="UP000324513"/>
    </source>
</evidence>
<name>A0ABY3NIC0_ELIMR</name>
<sequence>MKKIQILSLLLPSLFFAQQEFSEIKIKSWSPTIYLQRSYQEGGFTQGIQTQLLDGTNNWYFGNLGTGEWRVSKGNWENSKFSIIENGNVGIGTTTPQAKLDVIGGINISSEMPIQLNGSDISHGLKYKKNDSNDNSLLDGPFLYGWAGGSLGIKRGENEYNALYWKYNGNIGIGTNNPVSKLDIDLKNGGNGNAPIIRGNGSYISSGLRFIDDSYDQPGQIKEWAIWKGNTFSKGLSFMKYDAVNACQGGACDIALQLNDNGNVGIGNPAPQSKLDINGTMMVGGDVGNLDIISLPNSLDMLKNTGKLAIGWNLSGGGGETDFIANRGRGNTGGFHFYDYTNEGQRKKLLVLNNNGNALVEGKLEAKEIKVTTTPTADFVFEDSYQLPNLESVEKHIKEKKHLPEIASAAEMQKDGVNIGDFQIKLLQKIEELTLYQIQLNKEVTNLKQENIQLKETLQKIQNHEKSY</sequence>
<gene>
    <name evidence="3" type="ORF">LX74_00956</name>
</gene>
<feature type="coiled-coil region" evidence="1">
    <location>
        <begin position="430"/>
        <end position="467"/>
    </location>
</feature>
<accession>A0ABY3NIC0</accession>
<keyword evidence="2" id="KW-0732">Signal</keyword>
<dbReference type="Proteomes" id="UP000324513">
    <property type="component" value="Unassembled WGS sequence"/>
</dbReference>
<comment type="caution">
    <text evidence="3">The sequence shown here is derived from an EMBL/GenBank/DDBJ whole genome shotgun (WGS) entry which is preliminary data.</text>
</comment>
<evidence type="ECO:0000256" key="1">
    <source>
        <dbReference type="SAM" id="Coils"/>
    </source>
</evidence>
<evidence type="ECO:0000313" key="3">
    <source>
        <dbReference type="EMBL" id="TYO92895.1"/>
    </source>
</evidence>
<dbReference type="RefSeq" id="WP_090346995.1">
    <property type="nucleotide sequence ID" value="NZ_FLSS01000021.1"/>
</dbReference>
<feature type="chain" id="PRO_5046210370" evidence="2">
    <location>
        <begin position="18"/>
        <end position="468"/>
    </location>
</feature>
<organism evidence="3 4">
    <name type="scientific">Elizabethkingia miricola</name>
    <name type="common">Chryseobacterium miricola</name>
    <dbReference type="NCBI Taxonomy" id="172045"/>
    <lineage>
        <taxon>Bacteria</taxon>
        <taxon>Pseudomonadati</taxon>
        <taxon>Bacteroidota</taxon>
        <taxon>Flavobacteriia</taxon>
        <taxon>Flavobacteriales</taxon>
        <taxon>Weeksellaceae</taxon>
        <taxon>Elizabethkingia</taxon>
    </lineage>
</organism>
<evidence type="ECO:0000256" key="2">
    <source>
        <dbReference type="SAM" id="SignalP"/>
    </source>
</evidence>
<proteinExistence type="predicted"/>
<protein>
    <submittedName>
        <fullName evidence="3">Uncharacterized protein</fullName>
    </submittedName>
</protein>
<reference evidence="3 4" key="1">
    <citation type="submission" date="2019-07" db="EMBL/GenBank/DDBJ databases">
        <title>Genomic Encyclopedia of Archaeal and Bacterial Type Strains, Phase II (KMG-II): from individual species to whole genera.</title>
        <authorList>
            <person name="Goeker M."/>
        </authorList>
    </citation>
    <scope>NUCLEOTIDE SEQUENCE [LARGE SCALE GENOMIC DNA]</scope>
    <source>
        <strain evidence="3 4">DSM 14571</strain>
    </source>
</reference>